<dbReference type="InterPro" id="IPR029058">
    <property type="entry name" value="AB_hydrolase_fold"/>
</dbReference>
<dbReference type="Pfam" id="PF12146">
    <property type="entry name" value="Hydrolase_4"/>
    <property type="match status" value="1"/>
</dbReference>
<evidence type="ECO:0000313" key="3">
    <source>
        <dbReference type="Proteomes" id="UP000628854"/>
    </source>
</evidence>
<protein>
    <submittedName>
        <fullName evidence="2">Osmotically inducible protein C</fullName>
    </submittedName>
</protein>
<keyword evidence="3" id="KW-1185">Reference proteome</keyword>
<accession>A0ABQ1J0H0</accession>
<dbReference type="Gene3D" id="3.40.50.1820">
    <property type="entry name" value="alpha/beta hydrolase"/>
    <property type="match status" value="1"/>
</dbReference>
<comment type="caution">
    <text evidence="2">The sequence shown here is derived from an EMBL/GenBank/DDBJ whole genome shotgun (WGS) entry which is preliminary data.</text>
</comment>
<sequence>MEIQGHKTYLGTARNRGRTMVKSSTVKFAGAHGYQLAGRLDIPVGPPLGWALFAHCFTCSKQSRAALRVSKGLAERGIGVLRFDFTGLGESDGDFETTDFSGNVADLVAAAKWMQETGRSPSLLAGHSLGGAAVIVAAREIEGLKAVATINAPSDAGHVIHQFSDDLETIESEGTAEIHLAGRPFRITKEFVDDVRDARVAAAVRDLDLPLLVLHGPRDEVVGIENASALFTSARHPKNFISLDGADHFLRRPEDSAFAASMIAAWAGHYMSDSSQPAPVEGVARMHEVIVRETGEASRFQNEVFVDGRRYLIDEPQSVGGSNTGPTPYDLLAAALGGCTSMTLRMYADRKKWPLDRVTVRLGHRKVHADDCETCDKSDRIDEFSRVLEIEGELDAEQVERLVEIADRCPVHRTLEHGVIVKTALEGQ</sequence>
<proteinExistence type="predicted"/>
<dbReference type="Proteomes" id="UP000628854">
    <property type="component" value="Unassembled WGS sequence"/>
</dbReference>
<gene>
    <name evidence="2" type="ORF">GCM10011503_01570</name>
</gene>
<feature type="domain" description="Serine aminopeptidase S33" evidence="1">
    <location>
        <begin position="66"/>
        <end position="146"/>
    </location>
</feature>
<dbReference type="Gene3D" id="3.30.300.20">
    <property type="match status" value="1"/>
</dbReference>
<dbReference type="PANTHER" id="PTHR39624:SF2">
    <property type="entry name" value="OSMC-LIKE PROTEIN"/>
    <property type="match status" value="1"/>
</dbReference>
<name>A0ABQ1J0H0_9PROT</name>
<dbReference type="InterPro" id="IPR015946">
    <property type="entry name" value="KH_dom-like_a/b"/>
</dbReference>
<evidence type="ECO:0000259" key="1">
    <source>
        <dbReference type="Pfam" id="PF12146"/>
    </source>
</evidence>
<dbReference type="InterPro" id="IPR003718">
    <property type="entry name" value="OsmC/Ohr_fam"/>
</dbReference>
<dbReference type="SUPFAM" id="SSF82784">
    <property type="entry name" value="OsmC-like"/>
    <property type="match status" value="1"/>
</dbReference>
<dbReference type="InterPro" id="IPR022742">
    <property type="entry name" value="Hydrolase_4"/>
</dbReference>
<evidence type="ECO:0000313" key="2">
    <source>
        <dbReference type="EMBL" id="GGB56908.1"/>
    </source>
</evidence>
<dbReference type="Pfam" id="PF02566">
    <property type="entry name" value="OsmC"/>
    <property type="match status" value="1"/>
</dbReference>
<reference evidence="3" key="1">
    <citation type="journal article" date="2019" name="Int. J. Syst. Evol. Microbiol.">
        <title>The Global Catalogue of Microorganisms (GCM) 10K type strain sequencing project: providing services to taxonomists for standard genome sequencing and annotation.</title>
        <authorList>
            <consortium name="The Broad Institute Genomics Platform"/>
            <consortium name="The Broad Institute Genome Sequencing Center for Infectious Disease"/>
            <person name="Wu L."/>
            <person name="Ma J."/>
        </authorList>
    </citation>
    <scope>NUCLEOTIDE SEQUENCE [LARGE SCALE GENOMIC DNA]</scope>
    <source>
        <strain evidence="3">CGMCC 1.15928</strain>
    </source>
</reference>
<dbReference type="EMBL" id="BMKF01000001">
    <property type="protein sequence ID" value="GGB56908.1"/>
    <property type="molecule type" value="Genomic_DNA"/>
</dbReference>
<dbReference type="InterPro" id="IPR036102">
    <property type="entry name" value="OsmC/Ohrsf"/>
</dbReference>
<dbReference type="PANTHER" id="PTHR39624">
    <property type="entry name" value="PROTEIN INVOLVED IN RIMO-MEDIATED BETA-METHYLTHIOLATION OF RIBOSOMAL PROTEIN S12 YCAO"/>
    <property type="match status" value="1"/>
</dbReference>
<organism evidence="2 3">
    <name type="scientific">Henriciella pelagia</name>
    <dbReference type="NCBI Taxonomy" id="1977912"/>
    <lineage>
        <taxon>Bacteria</taxon>
        <taxon>Pseudomonadati</taxon>
        <taxon>Pseudomonadota</taxon>
        <taxon>Alphaproteobacteria</taxon>
        <taxon>Hyphomonadales</taxon>
        <taxon>Hyphomonadaceae</taxon>
        <taxon>Henriciella</taxon>
    </lineage>
</organism>
<dbReference type="SUPFAM" id="SSF53474">
    <property type="entry name" value="alpha/beta-Hydrolases"/>
    <property type="match status" value="1"/>
</dbReference>